<dbReference type="GO" id="GO:0005886">
    <property type="term" value="C:plasma membrane"/>
    <property type="evidence" value="ECO:0007669"/>
    <property type="project" value="UniProtKB-SubCell"/>
</dbReference>
<feature type="transmembrane region" description="Helical" evidence="5">
    <location>
        <begin position="263"/>
        <end position="282"/>
    </location>
</feature>
<dbReference type="PANTHER" id="PTHR39344:SF1">
    <property type="entry name" value="UPF0182 PROTEIN SLL1060"/>
    <property type="match status" value="1"/>
</dbReference>
<feature type="transmembrane region" description="Helical" evidence="5">
    <location>
        <begin position="175"/>
        <end position="196"/>
    </location>
</feature>
<keyword evidence="4 5" id="KW-0472">Membrane</keyword>
<dbReference type="Pfam" id="PF03699">
    <property type="entry name" value="UPF0182"/>
    <property type="match status" value="1"/>
</dbReference>
<dbReference type="HAMAP" id="MF_01600">
    <property type="entry name" value="UPF0182"/>
    <property type="match status" value="1"/>
</dbReference>
<sequence>MSTGLTPPPQPIKRPPKAVTWIFAIIALIILIAPMSVGFYTDWLWFGEVDFRGVFSKVIVTRIVLFVIFALIAGFVTWLAGYFVTKLRPDEMSAFDTQSPVYQYRQMIENSLRRVMVLIPIFVALLAGLIGQRSWRTVQMWMNGQSFGVSDQQFGHDYGFYAFDLPMLRLVTDSLSMMLIVAFLIALVGHYLMGGIRAGNQMTGQKSFVSRGARTQLAVTAGLWMLVKVAGYWLDRYDLLTKENSTFTGASYTDINAQLPAKIILLVIALFVAIAFFSAIFLKDLRIPGLAVVLMLLSSVIIGAAWPLMLERFSVQPNRAEKEAEYISRNIESTRYAYGITDEDVTYEENWGAGETTNEEVAADSATISNIRLLDPQILSPTFTQQQQLRNFYGFPDQLAMDRFEVDGELRDFVVAARELDPNALQQNQQDWINRHTVYTHGNGFIAAQANQVDEVARDVGSTRGGYPVYTVSDLQSNARAAESEDAEQLGIKVDEPRVYYGPLIASATDGADYAIVGDTGDGPVEYDTDTSSYTYEGAGGVDIGNMVNRAMFALRYQEMNMLLSDRVGSESKILFERDPRSRVEKVAPWLTTDSKTYPTVIDGRIKWIVDGYTTLDSLPYSTRTSLTEATQDAVMPDGTPQPLITDKVGYIRNSVKAVVDAYDGTVELYEFDTEDPVLKAWRGVFPDTVKDESEISDELRAHLRYPEDLFKVQRDMLAKYHVDDSGTFFTNDAFWSVPGDPTAAEGRQELKQPPYYVVAADPETGESSFQLITPFRGLQREYLSAHMSASSDPNTYGEITVRVLPTDSVTQGPKQAQDAMMSSDQVAQDQTLWRGSNDLHNGNLLTLPVGGGEILYVEPIYSQRKDQASAFPKLLRVLVFYKGQVGYAPTIAEALSQVGIDPKAAQDIEEVDGTATTPSTDETDTETDQPATETPTAPVSEAEGIAAINDALSNLEAARDGSFEEYGRALDALDRAVDSYQSAQ</sequence>
<comment type="subcellular location">
    <subcellularLocation>
        <location evidence="5">Cell membrane</location>
        <topology evidence="5">Multi-pass membrane protein</topology>
    </subcellularLocation>
</comment>
<keyword evidence="2 5" id="KW-0812">Transmembrane</keyword>
<evidence type="ECO:0000256" key="4">
    <source>
        <dbReference type="ARBA" id="ARBA00023136"/>
    </source>
</evidence>
<reference evidence="7 8" key="1">
    <citation type="submission" date="2015-12" db="EMBL/GenBank/DDBJ databases">
        <title>Genome sequence of Corynebacterium AS 1.542.</title>
        <authorList>
            <person name="Yang J."/>
            <person name="Yang S."/>
        </authorList>
    </citation>
    <scope>NUCLEOTIDE SEQUENCE [LARGE SCALE GENOMIC DNA]</scope>
    <source>
        <strain evidence="7 8">AS 1.542</strain>
    </source>
</reference>
<keyword evidence="3 5" id="KW-1133">Transmembrane helix</keyword>
<protein>
    <recommendedName>
        <fullName evidence="5">UPF0182 protein AUP69_14495</fullName>
    </recommendedName>
</protein>
<proteinExistence type="inferred from homology"/>
<organism evidence="7 8">
    <name type="scientific">Corynebacterium glutamicum</name>
    <name type="common">Brevibacterium saccharolyticum</name>
    <dbReference type="NCBI Taxonomy" id="1718"/>
    <lineage>
        <taxon>Bacteria</taxon>
        <taxon>Bacillati</taxon>
        <taxon>Actinomycetota</taxon>
        <taxon>Actinomycetes</taxon>
        <taxon>Mycobacteriales</taxon>
        <taxon>Corynebacteriaceae</taxon>
        <taxon>Corynebacterium</taxon>
    </lineage>
</organism>
<dbReference type="GO" id="GO:0005576">
    <property type="term" value="C:extracellular region"/>
    <property type="evidence" value="ECO:0007669"/>
    <property type="project" value="TreeGrafter"/>
</dbReference>
<feature type="compositionally biased region" description="Low complexity" evidence="6">
    <location>
        <begin position="929"/>
        <end position="938"/>
    </location>
</feature>
<dbReference type="EMBL" id="LOQT01000032">
    <property type="protein sequence ID" value="OKX76910.1"/>
    <property type="molecule type" value="Genomic_DNA"/>
</dbReference>
<comment type="caution">
    <text evidence="7">The sequence shown here is derived from an EMBL/GenBank/DDBJ whole genome shotgun (WGS) entry which is preliminary data.</text>
</comment>
<feature type="transmembrane region" description="Helical" evidence="5">
    <location>
        <begin position="289"/>
        <end position="309"/>
    </location>
</feature>
<accession>A0AB36I6K4</accession>
<feature type="transmembrane region" description="Helical" evidence="5">
    <location>
        <begin position="59"/>
        <end position="84"/>
    </location>
</feature>
<comment type="similarity">
    <text evidence="5">Belongs to the UPF0182 family.</text>
</comment>
<feature type="transmembrane region" description="Helical" evidence="5">
    <location>
        <begin position="217"/>
        <end position="234"/>
    </location>
</feature>
<evidence type="ECO:0000256" key="3">
    <source>
        <dbReference type="ARBA" id="ARBA00022989"/>
    </source>
</evidence>
<name>A0AB36I6K4_CORGT</name>
<feature type="transmembrane region" description="Helical" evidence="5">
    <location>
        <begin position="21"/>
        <end position="39"/>
    </location>
</feature>
<evidence type="ECO:0000313" key="7">
    <source>
        <dbReference type="EMBL" id="OKX76910.1"/>
    </source>
</evidence>
<dbReference type="Proteomes" id="UP000186091">
    <property type="component" value="Unassembled WGS sequence"/>
</dbReference>
<dbReference type="PANTHER" id="PTHR39344">
    <property type="entry name" value="UPF0182 PROTEIN SLL1060"/>
    <property type="match status" value="1"/>
</dbReference>
<feature type="transmembrane region" description="Helical" evidence="5">
    <location>
        <begin position="115"/>
        <end position="135"/>
    </location>
</feature>
<evidence type="ECO:0000256" key="1">
    <source>
        <dbReference type="ARBA" id="ARBA00022475"/>
    </source>
</evidence>
<feature type="region of interest" description="Disordered" evidence="6">
    <location>
        <begin position="907"/>
        <end position="945"/>
    </location>
</feature>
<dbReference type="NCBIfam" id="NF000825">
    <property type="entry name" value="PRK00068.1"/>
    <property type="match status" value="1"/>
</dbReference>
<dbReference type="InterPro" id="IPR005372">
    <property type="entry name" value="UPF0182"/>
</dbReference>
<gene>
    <name evidence="7" type="ORF">AUP69_14495</name>
</gene>
<keyword evidence="1 5" id="KW-1003">Cell membrane</keyword>
<evidence type="ECO:0000256" key="6">
    <source>
        <dbReference type="SAM" id="MobiDB-lite"/>
    </source>
</evidence>
<evidence type="ECO:0000256" key="2">
    <source>
        <dbReference type="ARBA" id="ARBA00022692"/>
    </source>
</evidence>
<dbReference type="AlphaFoldDB" id="A0AB36I6K4"/>
<evidence type="ECO:0000256" key="5">
    <source>
        <dbReference type="HAMAP-Rule" id="MF_01600"/>
    </source>
</evidence>
<evidence type="ECO:0000313" key="8">
    <source>
        <dbReference type="Proteomes" id="UP000186091"/>
    </source>
</evidence>
<dbReference type="RefSeq" id="WP_003858123.1">
    <property type="nucleotide sequence ID" value="NZ_JAAOYN010000001.1"/>
</dbReference>